<reference evidence="7 8" key="1">
    <citation type="journal article" date="2010" name="Plant Cell">
        <title>The Chlorella variabilis NC64A genome reveals adaptation to photosymbiosis, coevolution with viruses, and cryptic sex.</title>
        <authorList>
            <person name="Blanc G."/>
            <person name="Duncan G."/>
            <person name="Agarkova I."/>
            <person name="Borodovsky M."/>
            <person name="Gurnon J."/>
            <person name="Kuo A."/>
            <person name="Lindquist E."/>
            <person name="Lucas S."/>
            <person name="Pangilinan J."/>
            <person name="Polle J."/>
            <person name="Salamov A."/>
            <person name="Terry A."/>
            <person name="Yamada T."/>
            <person name="Dunigan D.D."/>
            <person name="Grigoriev I.V."/>
            <person name="Claverie J.M."/>
            <person name="Van Etten J.L."/>
        </authorList>
    </citation>
    <scope>NUCLEOTIDE SEQUENCE [LARGE SCALE GENOMIC DNA]</scope>
    <source>
        <strain evidence="7 8">NC64A</strain>
    </source>
</reference>
<dbReference type="SMR" id="E1Z591"/>
<dbReference type="GO" id="GO:0006032">
    <property type="term" value="P:chitin catabolic process"/>
    <property type="evidence" value="ECO:0007669"/>
    <property type="project" value="InterPro"/>
</dbReference>
<dbReference type="Gene3D" id="3.30.20.10">
    <property type="entry name" value="Endochitinase, domain 2"/>
    <property type="match status" value="1"/>
</dbReference>
<dbReference type="OrthoDB" id="5985073at2759"/>
<proteinExistence type="predicted"/>
<feature type="domain" description="Glycoside hydrolase family 19 catalytic" evidence="6">
    <location>
        <begin position="176"/>
        <end position="186"/>
    </location>
</feature>
<keyword evidence="2 4" id="KW-1015">Disulfide bond</keyword>
<dbReference type="Pfam" id="PF00182">
    <property type="entry name" value="Glyco_hydro_19"/>
    <property type="match status" value="1"/>
</dbReference>
<organism evidence="8">
    <name type="scientific">Chlorella variabilis</name>
    <name type="common">Green alga</name>
    <dbReference type="NCBI Taxonomy" id="554065"/>
    <lineage>
        <taxon>Eukaryota</taxon>
        <taxon>Viridiplantae</taxon>
        <taxon>Chlorophyta</taxon>
        <taxon>core chlorophytes</taxon>
        <taxon>Trebouxiophyceae</taxon>
        <taxon>Chlorellales</taxon>
        <taxon>Chlorellaceae</taxon>
        <taxon>Chlorella clade</taxon>
        <taxon>Chlorella</taxon>
    </lineage>
</organism>
<feature type="disulfide bond" evidence="4">
    <location>
        <begin position="231"/>
        <end position="263"/>
    </location>
</feature>
<dbReference type="GeneID" id="17358441"/>
<dbReference type="PANTHER" id="PTHR22595">
    <property type="entry name" value="CHITINASE-RELATED"/>
    <property type="match status" value="1"/>
</dbReference>
<dbReference type="SUPFAM" id="SSF53955">
    <property type="entry name" value="Lysozyme-like"/>
    <property type="match status" value="1"/>
</dbReference>
<dbReference type="InterPro" id="IPR016283">
    <property type="entry name" value="Glyco_hydro_19"/>
</dbReference>
<keyword evidence="8" id="KW-1185">Reference proteome</keyword>
<dbReference type="InterPro" id="IPR023346">
    <property type="entry name" value="Lysozyme-like_dom_sf"/>
</dbReference>
<dbReference type="GO" id="GO:0016998">
    <property type="term" value="P:cell wall macromolecule catabolic process"/>
    <property type="evidence" value="ECO:0007669"/>
    <property type="project" value="InterPro"/>
</dbReference>
<dbReference type="eggNOG" id="KOG4742">
    <property type="taxonomic scope" value="Eukaryota"/>
</dbReference>
<dbReference type="GO" id="GO:0050832">
    <property type="term" value="P:defense response to fungus"/>
    <property type="evidence" value="ECO:0007669"/>
    <property type="project" value="UniProtKB-ARBA"/>
</dbReference>
<dbReference type="AlphaFoldDB" id="E1Z591"/>
<dbReference type="RefSeq" id="XP_005851585.1">
    <property type="nucleotide sequence ID" value="XM_005851523.1"/>
</dbReference>
<dbReference type="GO" id="GO:0005975">
    <property type="term" value="P:carbohydrate metabolic process"/>
    <property type="evidence" value="ECO:0007669"/>
    <property type="project" value="InterPro"/>
</dbReference>
<protein>
    <recommendedName>
        <fullName evidence="5 6">Glycoside hydrolase family 19 catalytic domain-containing protein</fullName>
    </recommendedName>
</protein>
<evidence type="ECO:0000259" key="5">
    <source>
        <dbReference type="PROSITE" id="PS00773"/>
    </source>
</evidence>
<evidence type="ECO:0000313" key="8">
    <source>
        <dbReference type="Proteomes" id="UP000008141"/>
    </source>
</evidence>
<feature type="active site" description="Proton donor" evidence="3">
    <location>
        <position position="90"/>
    </location>
</feature>
<evidence type="ECO:0000256" key="2">
    <source>
        <dbReference type="ARBA" id="ARBA00023157"/>
    </source>
</evidence>
<dbReference type="PIRSF" id="PIRSF001060">
    <property type="entry name" value="Endochitinase"/>
    <property type="match status" value="1"/>
</dbReference>
<sequence>MQHAALLIAVANSSSSGDGGTGTGVARYLSSSLWSTIFRNINNFACTGAGFYTYEAFIAATKVYPQFANTADDDLNRRELAAFLAQISHEVTGGPAENNLYDWGLCWKVELCVQAGNDAACASYCDPTTYPCKAGKKYYGRGPIQLSWNYNYAQAGPALGLDLLNNPDLVHTNASVAFQTALWFWMTPQDPKPSCHAVMTGGYTPSAADISAGRVPGYGLTTNIINGGLECNQPTTPAVWDRINYFSRYSALLGTTMGTNLECSNQRWFGW</sequence>
<dbReference type="PROSITE" id="PS00773">
    <property type="entry name" value="CHITINASE_19_1"/>
    <property type="match status" value="1"/>
</dbReference>
<feature type="disulfide bond" evidence="4">
    <location>
        <begin position="46"/>
        <end position="106"/>
    </location>
</feature>
<dbReference type="InParanoid" id="E1Z591"/>
<dbReference type="Gene3D" id="1.10.530.10">
    <property type="match status" value="1"/>
</dbReference>
<feature type="domain" description="Glycoside hydrolase family 19 catalytic" evidence="5">
    <location>
        <begin position="46"/>
        <end position="68"/>
    </location>
</feature>
<dbReference type="STRING" id="554065.E1Z591"/>
<feature type="disulfide bond" evidence="4">
    <location>
        <begin position="125"/>
        <end position="132"/>
    </location>
</feature>
<dbReference type="PANTHER" id="PTHR22595:SF79">
    <property type="entry name" value="CHITINASE 12"/>
    <property type="match status" value="1"/>
</dbReference>
<dbReference type="OMA" id="RNINNFA"/>
<name>E1Z591_CHLVA</name>
<dbReference type="PROSITE" id="PS00774">
    <property type="entry name" value="CHITINASE_19_2"/>
    <property type="match status" value="1"/>
</dbReference>
<dbReference type="Proteomes" id="UP000008141">
    <property type="component" value="Unassembled WGS sequence"/>
</dbReference>
<evidence type="ECO:0000256" key="1">
    <source>
        <dbReference type="ARBA" id="ARBA00022821"/>
    </source>
</evidence>
<gene>
    <name evidence="7" type="ORF">CHLNCDRAFT_48490</name>
</gene>
<dbReference type="EMBL" id="GL433836">
    <property type="protein sequence ID" value="EFN59483.1"/>
    <property type="molecule type" value="Genomic_DNA"/>
</dbReference>
<evidence type="ECO:0000313" key="7">
    <source>
        <dbReference type="EMBL" id="EFN59483.1"/>
    </source>
</evidence>
<dbReference type="FunFam" id="3.30.20.10:FF:000001">
    <property type="entry name" value="Endochitinase (Chitinase)"/>
    <property type="match status" value="1"/>
</dbReference>
<dbReference type="KEGG" id="cvr:CHLNCDRAFT_48490"/>
<keyword evidence="1" id="KW-0611">Plant defense</keyword>
<dbReference type="InterPro" id="IPR000726">
    <property type="entry name" value="Glyco_hydro_19_cat"/>
</dbReference>
<evidence type="ECO:0000256" key="4">
    <source>
        <dbReference type="PIRSR" id="PIRSR001060-2"/>
    </source>
</evidence>
<accession>E1Z591</accession>
<dbReference type="FunCoup" id="E1Z591">
    <property type="interactions" value="67"/>
</dbReference>
<evidence type="ECO:0000259" key="6">
    <source>
        <dbReference type="PROSITE" id="PS00774"/>
    </source>
</evidence>
<dbReference type="CDD" id="cd00325">
    <property type="entry name" value="chitinase_GH19"/>
    <property type="match status" value="1"/>
</dbReference>
<dbReference type="GO" id="GO:0004568">
    <property type="term" value="F:chitinase activity"/>
    <property type="evidence" value="ECO:0007669"/>
    <property type="project" value="InterPro"/>
</dbReference>
<evidence type="ECO:0000256" key="3">
    <source>
        <dbReference type="PIRSR" id="PIRSR001060-1"/>
    </source>
</evidence>